<keyword evidence="1" id="KW-1133">Transmembrane helix</keyword>
<dbReference type="InterPro" id="IPR032820">
    <property type="entry name" value="ATPase_put"/>
</dbReference>
<dbReference type="EMBL" id="BAAADA010000169">
    <property type="protein sequence ID" value="GAA0491140.1"/>
    <property type="molecule type" value="Genomic_DNA"/>
</dbReference>
<accession>A0ABP3L180</accession>
<dbReference type="Proteomes" id="UP001410648">
    <property type="component" value="Unassembled WGS sequence"/>
</dbReference>
<sequence length="76" mass="8347">MNKKADNKKKEKNSETLRALANFSHIGVMIAASILIGVLLGRFLDNRLGSSPWLLLVFSLLGVGAAIKYLFDMPTK</sequence>
<evidence type="ECO:0000256" key="1">
    <source>
        <dbReference type="SAM" id="Phobius"/>
    </source>
</evidence>
<proteinExistence type="predicted"/>
<keyword evidence="3" id="KW-1185">Reference proteome</keyword>
<keyword evidence="1" id="KW-0812">Transmembrane</keyword>
<gene>
    <name evidence="2" type="ORF">GCM10008936_18400</name>
</gene>
<evidence type="ECO:0008006" key="4">
    <source>
        <dbReference type="Google" id="ProtNLM"/>
    </source>
</evidence>
<dbReference type="Pfam" id="PF09527">
    <property type="entry name" value="ATPase_gene1"/>
    <property type="match status" value="1"/>
</dbReference>
<protein>
    <recommendedName>
        <fullName evidence="4">F0F1-ATPase subunit Ca2+/Mg2+ transporter</fullName>
    </recommendedName>
</protein>
<comment type="caution">
    <text evidence="2">The sequence shown here is derived from an EMBL/GenBank/DDBJ whole genome shotgun (WGS) entry which is preliminary data.</text>
</comment>
<feature type="transmembrane region" description="Helical" evidence="1">
    <location>
        <begin position="20"/>
        <end position="41"/>
    </location>
</feature>
<evidence type="ECO:0000313" key="3">
    <source>
        <dbReference type="Proteomes" id="UP001410648"/>
    </source>
</evidence>
<keyword evidence="1" id="KW-0472">Membrane</keyword>
<name>A0ABP3L180_9LACT</name>
<dbReference type="RefSeq" id="WP_346025207.1">
    <property type="nucleotide sequence ID" value="NZ_BAAADA010000169.1"/>
</dbReference>
<organism evidence="2 3">
    <name type="scientific">Alkalibacterium indicireducens</name>
    <dbReference type="NCBI Taxonomy" id="398758"/>
    <lineage>
        <taxon>Bacteria</taxon>
        <taxon>Bacillati</taxon>
        <taxon>Bacillota</taxon>
        <taxon>Bacilli</taxon>
        <taxon>Lactobacillales</taxon>
        <taxon>Carnobacteriaceae</taxon>
        <taxon>Alkalibacterium</taxon>
    </lineage>
</organism>
<feature type="transmembrane region" description="Helical" evidence="1">
    <location>
        <begin position="53"/>
        <end position="71"/>
    </location>
</feature>
<evidence type="ECO:0000313" key="2">
    <source>
        <dbReference type="EMBL" id="GAA0491140.1"/>
    </source>
</evidence>
<reference evidence="3" key="1">
    <citation type="journal article" date="2019" name="Int. J. Syst. Evol. Microbiol.">
        <title>The Global Catalogue of Microorganisms (GCM) 10K type strain sequencing project: providing services to taxonomists for standard genome sequencing and annotation.</title>
        <authorList>
            <consortium name="The Broad Institute Genomics Platform"/>
            <consortium name="The Broad Institute Genome Sequencing Center for Infectious Disease"/>
            <person name="Wu L."/>
            <person name="Ma J."/>
        </authorList>
    </citation>
    <scope>NUCLEOTIDE SEQUENCE [LARGE SCALE GENOMIC DNA]</scope>
    <source>
        <strain evidence="3">JCM 14232</strain>
    </source>
</reference>